<dbReference type="EMBL" id="HACG01033795">
    <property type="protein sequence ID" value="CEK80660.1"/>
    <property type="molecule type" value="Transcribed_RNA"/>
</dbReference>
<dbReference type="Pfam" id="PF00287">
    <property type="entry name" value="Na_K-ATPase"/>
    <property type="match status" value="1"/>
</dbReference>
<dbReference type="GO" id="GO:0001671">
    <property type="term" value="F:ATPase activator activity"/>
    <property type="evidence" value="ECO:0007669"/>
    <property type="project" value="TreeGrafter"/>
</dbReference>
<dbReference type="GO" id="GO:0030007">
    <property type="term" value="P:intracellular potassium ion homeostasis"/>
    <property type="evidence" value="ECO:0007669"/>
    <property type="project" value="TreeGrafter"/>
</dbReference>
<evidence type="ECO:0000256" key="2">
    <source>
        <dbReference type="ARBA" id="ARBA00005876"/>
    </source>
</evidence>
<dbReference type="GO" id="GO:0005890">
    <property type="term" value="C:sodium:potassium-exchanging ATPase complex"/>
    <property type="evidence" value="ECO:0007669"/>
    <property type="project" value="InterPro"/>
</dbReference>
<keyword evidence="6 7" id="KW-0472">Membrane</keyword>
<dbReference type="PANTHER" id="PTHR11523:SF28">
    <property type="entry name" value="NA_K-ATPASE BETA SUBUNIT ISOFORM 4-RELATED"/>
    <property type="match status" value="1"/>
</dbReference>
<proteinExistence type="inferred from homology"/>
<comment type="similarity">
    <text evidence="2">Belongs to the X(+)/potassium ATPases subunit beta family.</text>
</comment>
<name>A0A0B7AL46_9EUPU</name>
<protein>
    <recommendedName>
        <fullName evidence="9">Sodium/potassium-transporting ATPase subunit beta</fullName>
    </recommendedName>
</protein>
<evidence type="ECO:0008006" key="9">
    <source>
        <dbReference type="Google" id="ProtNLM"/>
    </source>
</evidence>
<feature type="transmembrane region" description="Helical" evidence="7">
    <location>
        <begin position="38"/>
        <end position="58"/>
    </location>
</feature>
<comment type="subcellular location">
    <subcellularLocation>
        <location evidence="1">Membrane</location>
        <topology evidence="1">Single-pass type II membrane protein</topology>
    </subcellularLocation>
</comment>
<dbReference type="GO" id="GO:1990573">
    <property type="term" value="P:potassium ion import across plasma membrane"/>
    <property type="evidence" value="ECO:0007669"/>
    <property type="project" value="TreeGrafter"/>
</dbReference>
<gene>
    <name evidence="8" type="primary">ORF121972</name>
</gene>
<dbReference type="AlphaFoldDB" id="A0A0B7AL46"/>
<dbReference type="GO" id="GO:0036376">
    <property type="term" value="P:sodium ion export across plasma membrane"/>
    <property type="evidence" value="ECO:0007669"/>
    <property type="project" value="TreeGrafter"/>
</dbReference>
<evidence type="ECO:0000256" key="1">
    <source>
        <dbReference type="ARBA" id="ARBA00004606"/>
    </source>
</evidence>
<keyword evidence="3 7" id="KW-0812">Transmembrane</keyword>
<dbReference type="InterPro" id="IPR000402">
    <property type="entry name" value="Na/K_ATPase_sub_beta"/>
</dbReference>
<dbReference type="PANTHER" id="PTHR11523">
    <property type="entry name" value="SODIUM/POTASSIUM-DEPENDENT ATPASE BETA SUBUNIT"/>
    <property type="match status" value="1"/>
</dbReference>
<evidence type="ECO:0000256" key="5">
    <source>
        <dbReference type="ARBA" id="ARBA00022989"/>
    </source>
</evidence>
<evidence type="ECO:0000313" key="8">
    <source>
        <dbReference type="EMBL" id="CEK80660.1"/>
    </source>
</evidence>
<reference evidence="8" key="1">
    <citation type="submission" date="2014-12" db="EMBL/GenBank/DDBJ databases">
        <title>Insight into the proteome of Arion vulgaris.</title>
        <authorList>
            <person name="Aradska J."/>
            <person name="Bulat T."/>
            <person name="Smidak R."/>
            <person name="Sarate P."/>
            <person name="Gangsoo J."/>
            <person name="Sialana F."/>
            <person name="Bilban M."/>
            <person name="Lubec G."/>
        </authorList>
    </citation>
    <scope>NUCLEOTIDE SEQUENCE</scope>
    <source>
        <tissue evidence="8">Skin</tissue>
    </source>
</reference>
<sequence length="214" mass="24219">MEKPTLKQRLDSFGTFIYDSKNGLVLGRGARSWCEITVFYLIFFSCLAGFFAATLAGFHQTIESSQPKLQGDSSLLRGNPGMGYEPMPNIDTTLIYASKPEEERKAYVDSINEALKAYNRTDLDNVDCSEIDETRLDQTKACAVNFTALTESCNEANGYGMRDGKPCILLKLNRIYNWTPYVWTIEEAQESNAIPDHIKKIYTPDRIWIDCHGE</sequence>
<evidence type="ECO:0000256" key="6">
    <source>
        <dbReference type="ARBA" id="ARBA00023136"/>
    </source>
</evidence>
<dbReference type="Gene3D" id="2.60.40.1660">
    <property type="entry name" value="Na, k-atpase alpha subunit"/>
    <property type="match status" value="1"/>
</dbReference>
<organism evidence="8">
    <name type="scientific">Arion vulgaris</name>
    <dbReference type="NCBI Taxonomy" id="1028688"/>
    <lineage>
        <taxon>Eukaryota</taxon>
        <taxon>Metazoa</taxon>
        <taxon>Spiralia</taxon>
        <taxon>Lophotrochozoa</taxon>
        <taxon>Mollusca</taxon>
        <taxon>Gastropoda</taxon>
        <taxon>Heterobranchia</taxon>
        <taxon>Euthyneura</taxon>
        <taxon>Panpulmonata</taxon>
        <taxon>Eupulmonata</taxon>
        <taxon>Stylommatophora</taxon>
        <taxon>Helicina</taxon>
        <taxon>Arionoidea</taxon>
        <taxon>Arionidae</taxon>
        <taxon>Arion</taxon>
    </lineage>
</organism>
<evidence type="ECO:0000256" key="3">
    <source>
        <dbReference type="ARBA" id="ARBA00022692"/>
    </source>
</evidence>
<accession>A0A0B7AL46</accession>
<dbReference type="InterPro" id="IPR038702">
    <property type="entry name" value="Na/K_ATPase_sub_beta_sf"/>
</dbReference>
<evidence type="ECO:0000256" key="7">
    <source>
        <dbReference type="SAM" id="Phobius"/>
    </source>
</evidence>
<feature type="non-terminal residue" evidence="8">
    <location>
        <position position="214"/>
    </location>
</feature>
<keyword evidence="5 7" id="KW-1133">Transmembrane helix</keyword>
<evidence type="ECO:0000256" key="4">
    <source>
        <dbReference type="ARBA" id="ARBA00022968"/>
    </source>
</evidence>
<keyword evidence="4" id="KW-0735">Signal-anchor</keyword>
<dbReference type="GO" id="GO:0006883">
    <property type="term" value="P:intracellular sodium ion homeostasis"/>
    <property type="evidence" value="ECO:0007669"/>
    <property type="project" value="TreeGrafter"/>
</dbReference>